<organism evidence="8 9">
    <name type="scientific">Lederbergia galactosidilytica</name>
    <dbReference type="NCBI Taxonomy" id="217031"/>
    <lineage>
        <taxon>Bacteria</taxon>
        <taxon>Bacillati</taxon>
        <taxon>Bacillota</taxon>
        <taxon>Bacilli</taxon>
        <taxon>Bacillales</taxon>
        <taxon>Bacillaceae</taxon>
        <taxon>Lederbergia</taxon>
    </lineage>
</organism>
<keyword evidence="2 7" id="KW-0479">Metal-binding</keyword>
<evidence type="ECO:0000313" key="8">
    <source>
        <dbReference type="EMBL" id="KRG09727.1"/>
    </source>
</evidence>
<proteinExistence type="inferred from homology"/>
<dbReference type="SUPFAM" id="SSF56300">
    <property type="entry name" value="Metallo-dependent phosphatases"/>
    <property type="match status" value="1"/>
</dbReference>
<dbReference type="GO" id="GO:0046872">
    <property type="term" value="F:metal ion binding"/>
    <property type="evidence" value="ECO:0007669"/>
    <property type="project" value="UniProtKB-KW"/>
</dbReference>
<feature type="binding site" evidence="7">
    <location>
        <position position="40"/>
    </location>
    <ligand>
        <name>Fe cation</name>
        <dbReference type="ChEBI" id="CHEBI:24875"/>
        <label>1</label>
    </ligand>
</feature>
<feature type="binding site" evidence="7">
    <location>
        <position position="180"/>
    </location>
    <ligand>
        <name>Fe cation</name>
        <dbReference type="ChEBI" id="CHEBI:24875"/>
        <label>1</label>
    </ligand>
</feature>
<dbReference type="NCBIfam" id="TIGR00282">
    <property type="entry name" value="TIGR00282 family metallophosphoesterase"/>
    <property type="match status" value="1"/>
</dbReference>
<dbReference type="Gene3D" id="3.60.21.10">
    <property type="match status" value="1"/>
</dbReference>
<sequence length="269" mass="29702">MEILFIGDVVGSPGRAMVQEYLSKLKRKYRPHVTIINGENAAGGRGITEQIYKQFLEAGANAVTLGNHAWDNKDIFEFIDEAKYLVRPANYPEGTPGKGLTFVTFVKINSIEVAIINLHGRTFMTALDCPFNKAQELINLAKKRTNIIFVDFHAETTSEKQAMGWFLDGKATAVIGTHTHVQTADHRILPNGTAYLTDVGMTGPYDEILGMEKGAVIQKFRTALPVRFEVPKSGRAQLSACLVSADPETGTAKKIRPILINDDHPFLDE</sequence>
<dbReference type="PATRIC" id="fig|217031.4.peg.7185"/>
<feature type="binding site" evidence="7">
    <location>
        <position position="178"/>
    </location>
    <ligand>
        <name>Fe cation</name>
        <dbReference type="ChEBI" id="CHEBI:24875"/>
        <label>2</label>
    </ligand>
</feature>
<dbReference type="GO" id="GO:0004113">
    <property type="term" value="F:2',3'-cyclic-nucleotide 3'-phosphodiesterase activity"/>
    <property type="evidence" value="ECO:0007669"/>
    <property type="project" value="TreeGrafter"/>
</dbReference>
<dbReference type="CDD" id="cd07382">
    <property type="entry name" value="MPP_DR1281"/>
    <property type="match status" value="1"/>
</dbReference>
<feature type="binding site" evidence="7">
    <location>
        <position position="39"/>
    </location>
    <ligand>
        <name>Fe cation</name>
        <dbReference type="ChEBI" id="CHEBI:24875"/>
        <label>1</label>
    </ligand>
</feature>
<keyword evidence="3" id="KW-0378">Hydrolase</keyword>
<feature type="binding site" evidence="7">
    <location>
        <position position="8"/>
    </location>
    <ligand>
        <name>Fe cation</name>
        <dbReference type="ChEBI" id="CHEBI:24875"/>
        <label>1</label>
    </ligand>
</feature>
<comment type="similarity">
    <text evidence="5">Belongs to the YmdB-like family.</text>
</comment>
<dbReference type="InterPro" id="IPR005235">
    <property type="entry name" value="YmdB-like"/>
</dbReference>
<dbReference type="FunFam" id="3.60.21.10:FF:000016">
    <property type="entry name" value="Putative metallophosphoesterase"/>
    <property type="match status" value="1"/>
</dbReference>
<dbReference type="PANTHER" id="PTHR36303">
    <property type="entry name" value="2',3'-CYCLIC-NUCLEOTIDE 2'-PHOSPHODIESTERASE"/>
    <property type="match status" value="1"/>
</dbReference>
<dbReference type="EMBL" id="LGPB01000137">
    <property type="protein sequence ID" value="KRG09727.1"/>
    <property type="molecule type" value="Genomic_DNA"/>
</dbReference>
<reference evidence="8 9" key="1">
    <citation type="submission" date="2015-06" db="EMBL/GenBank/DDBJ databases">
        <title>Genome sequencing project of Bacillus galactosidilyticus PL133.</title>
        <authorList>
            <person name="Gaiero J."/>
            <person name="Nicol R."/>
            <person name="Habash M."/>
        </authorList>
    </citation>
    <scope>NUCLEOTIDE SEQUENCE [LARGE SCALE GENOMIC DNA]</scope>
    <source>
        <strain evidence="8 9">PL133</strain>
    </source>
</reference>
<feature type="binding site" evidence="7">
    <location>
        <position position="153"/>
    </location>
    <ligand>
        <name>Fe cation</name>
        <dbReference type="ChEBI" id="CHEBI:24875"/>
        <label>2</label>
    </ligand>
</feature>
<evidence type="ECO:0000256" key="5">
    <source>
        <dbReference type="ARBA" id="ARBA00061401"/>
    </source>
</evidence>
<evidence type="ECO:0000256" key="3">
    <source>
        <dbReference type="ARBA" id="ARBA00022801"/>
    </source>
</evidence>
<evidence type="ECO:0000256" key="6">
    <source>
        <dbReference type="PIRSR" id="PIRSR004789-50"/>
    </source>
</evidence>
<dbReference type="InterPro" id="IPR029052">
    <property type="entry name" value="Metallo-depent_PP-like"/>
</dbReference>
<feature type="active site" description="Proton donor" evidence="6">
    <location>
        <position position="68"/>
    </location>
</feature>
<dbReference type="PANTHER" id="PTHR36303:SF1">
    <property type="entry name" value="2',3'-CYCLIC-NUCLEOTIDE 2'-PHOSPHODIESTERASE"/>
    <property type="match status" value="1"/>
</dbReference>
<dbReference type="PIRSF" id="PIRSF004789">
    <property type="entry name" value="DR1281"/>
    <property type="match status" value="1"/>
</dbReference>
<comment type="caution">
    <text evidence="8">The sequence shown here is derived from an EMBL/GenBank/DDBJ whole genome shotgun (WGS) entry which is preliminary data.</text>
</comment>
<evidence type="ECO:0000256" key="4">
    <source>
        <dbReference type="ARBA" id="ARBA00023004"/>
    </source>
</evidence>
<evidence type="ECO:0000256" key="2">
    <source>
        <dbReference type="ARBA" id="ARBA00022723"/>
    </source>
</evidence>
<accession>A0A0Q9XND3</accession>
<dbReference type="AlphaFoldDB" id="A0A0Q9XND3"/>
<feature type="binding site" evidence="7">
    <location>
        <position position="39"/>
    </location>
    <ligand>
        <name>Fe cation</name>
        <dbReference type="ChEBI" id="CHEBI:24875"/>
        <label>2</label>
    </ligand>
</feature>
<dbReference type="Pfam" id="PF13277">
    <property type="entry name" value="YmdB"/>
    <property type="match status" value="1"/>
</dbReference>
<protein>
    <submittedName>
        <fullName evidence="8">Metallophosphoesterase</fullName>
    </submittedName>
</protein>
<name>A0A0Q9XND3_9BACI</name>
<evidence type="ECO:0000313" key="9">
    <source>
        <dbReference type="Proteomes" id="UP000053881"/>
    </source>
</evidence>
<evidence type="ECO:0000256" key="7">
    <source>
        <dbReference type="PIRSR" id="PIRSR004789-51"/>
    </source>
</evidence>
<keyword evidence="4" id="KW-0408">Iron</keyword>
<feature type="binding site" evidence="7">
    <location>
        <position position="67"/>
    </location>
    <ligand>
        <name>Fe cation</name>
        <dbReference type="ChEBI" id="CHEBI:24875"/>
        <label>2</label>
    </ligand>
</feature>
<evidence type="ECO:0000256" key="1">
    <source>
        <dbReference type="ARBA" id="ARBA00001965"/>
    </source>
</evidence>
<comment type="cofactor">
    <cofactor evidence="1">
        <name>Fe(3+)</name>
        <dbReference type="ChEBI" id="CHEBI:29034"/>
    </cofactor>
</comment>
<dbReference type="Proteomes" id="UP000053881">
    <property type="component" value="Unassembled WGS sequence"/>
</dbReference>
<gene>
    <name evidence="8" type="ORF">ACA29_21150</name>
</gene>